<evidence type="ECO:0000256" key="2">
    <source>
        <dbReference type="SAM" id="MobiDB-lite"/>
    </source>
</evidence>
<sequence>MNTRLIKTVLPGIVWLLSLFSCSSEDPVPQPLPEPTLNASDSLVLTELYKAFDGDNWEVTWDLTDIYTWGGVSAVLDSVHNEYRVFSVILNQTSWEVPQGYISERIGDLPYLMDFRVGGRGLRGYIPESLFKLPYLLNVRIAGTSISGEIPDYVFQCPSLLRLDLCGNYHYGEVPDAITQWDNPEATCLLRENDLSGEVPAGIKIKELDLSKNDFTEFPFDYCFNDYPRILMNRNPFSVDIPDSVLNNPDAVANLYAWTHAARFPNIPDWWYNGGPPDPEETEDIQAAQASRTAAPIRTRIELRTDIPLPGR</sequence>
<gene>
    <name evidence="4" type="ORF">H9824_02565</name>
</gene>
<reference evidence="4" key="1">
    <citation type="journal article" date="2021" name="PeerJ">
        <title>Extensive microbial diversity within the chicken gut microbiome revealed by metagenomics and culture.</title>
        <authorList>
            <person name="Gilroy R."/>
            <person name="Ravi A."/>
            <person name="Getino M."/>
            <person name="Pursley I."/>
            <person name="Horton D.L."/>
            <person name="Alikhan N.F."/>
            <person name="Baker D."/>
            <person name="Gharbi K."/>
            <person name="Hall N."/>
            <person name="Watson M."/>
            <person name="Adriaenssens E.M."/>
            <person name="Foster-Nyarko E."/>
            <person name="Jarju S."/>
            <person name="Secka A."/>
            <person name="Antonio M."/>
            <person name="Oren A."/>
            <person name="Chaudhuri R.R."/>
            <person name="La Ragione R."/>
            <person name="Hildebrand F."/>
            <person name="Pallen M.J."/>
        </authorList>
    </citation>
    <scope>NUCLEOTIDE SEQUENCE</scope>
    <source>
        <strain evidence="4">Gambia2-208</strain>
    </source>
</reference>
<dbReference type="Gene3D" id="3.80.10.10">
    <property type="entry name" value="Ribonuclease Inhibitor"/>
    <property type="match status" value="1"/>
</dbReference>
<dbReference type="Proteomes" id="UP000886851">
    <property type="component" value="Unassembled WGS sequence"/>
</dbReference>
<protein>
    <recommendedName>
        <fullName evidence="6">Leucine Rich repeats (2 copies)</fullName>
    </recommendedName>
</protein>
<evidence type="ECO:0000256" key="3">
    <source>
        <dbReference type="SAM" id="SignalP"/>
    </source>
</evidence>
<organism evidence="4 5">
    <name type="scientific">Candidatus Bacteroides pullicola</name>
    <dbReference type="NCBI Taxonomy" id="2838475"/>
    <lineage>
        <taxon>Bacteria</taxon>
        <taxon>Pseudomonadati</taxon>
        <taxon>Bacteroidota</taxon>
        <taxon>Bacteroidia</taxon>
        <taxon>Bacteroidales</taxon>
        <taxon>Bacteroidaceae</taxon>
        <taxon>Bacteroides</taxon>
    </lineage>
</organism>
<keyword evidence="3" id="KW-0732">Signal</keyword>
<dbReference type="PANTHER" id="PTHR48059">
    <property type="entry name" value="POLYGALACTURONASE INHIBITOR 1"/>
    <property type="match status" value="1"/>
</dbReference>
<name>A0A9D1ZK31_9BACE</name>
<feature type="signal peptide" evidence="3">
    <location>
        <begin position="1"/>
        <end position="23"/>
    </location>
</feature>
<evidence type="ECO:0000256" key="1">
    <source>
        <dbReference type="ARBA" id="ARBA00004196"/>
    </source>
</evidence>
<dbReference type="AlphaFoldDB" id="A0A9D1ZK31"/>
<proteinExistence type="predicted"/>
<evidence type="ECO:0000313" key="4">
    <source>
        <dbReference type="EMBL" id="HIY87572.1"/>
    </source>
</evidence>
<comment type="subcellular location">
    <subcellularLocation>
        <location evidence="1">Cell envelope</location>
    </subcellularLocation>
</comment>
<feature type="chain" id="PRO_5038723488" description="Leucine Rich repeats (2 copies)" evidence="3">
    <location>
        <begin position="24"/>
        <end position="312"/>
    </location>
</feature>
<comment type="caution">
    <text evidence="4">The sequence shown here is derived from an EMBL/GenBank/DDBJ whole genome shotgun (WGS) entry which is preliminary data.</text>
</comment>
<reference evidence="4" key="2">
    <citation type="submission" date="2021-04" db="EMBL/GenBank/DDBJ databases">
        <authorList>
            <person name="Gilroy R."/>
        </authorList>
    </citation>
    <scope>NUCLEOTIDE SEQUENCE</scope>
    <source>
        <strain evidence="4">Gambia2-208</strain>
    </source>
</reference>
<dbReference type="PROSITE" id="PS51257">
    <property type="entry name" value="PROKAR_LIPOPROTEIN"/>
    <property type="match status" value="1"/>
</dbReference>
<dbReference type="SUPFAM" id="SSF52058">
    <property type="entry name" value="L domain-like"/>
    <property type="match status" value="1"/>
</dbReference>
<accession>A0A9D1ZK31</accession>
<dbReference type="GO" id="GO:0030313">
    <property type="term" value="C:cell envelope"/>
    <property type="evidence" value="ECO:0007669"/>
    <property type="project" value="UniProtKB-SubCell"/>
</dbReference>
<dbReference type="EMBL" id="DXCV01000024">
    <property type="protein sequence ID" value="HIY87572.1"/>
    <property type="molecule type" value="Genomic_DNA"/>
</dbReference>
<feature type="region of interest" description="Disordered" evidence="2">
    <location>
        <begin position="273"/>
        <end position="294"/>
    </location>
</feature>
<evidence type="ECO:0000313" key="5">
    <source>
        <dbReference type="Proteomes" id="UP000886851"/>
    </source>
</evidence>
<dbReference type="InterPro" id="IPR051848">
    <property type="entry name" value="PGIP"/>
</dbReference>
<dbReference type="InterPro" id="IPR032675">
    <property type="entry name" value="LRR_dom_sf"/>
</dbReference>
<evidence type="ECO:0008006" key="6">
    <source>
        <dbReference type="Google" id="ProtNLM"/>
    </source>
</evidence>
<dbReference type="PANTHER" id="PTHR48059:SF12">
    <property type="entry name" value="POLYGALACTURONASE INHIBITOR 1-LIKE"/>
    <property type="match status" value="1"/>
</dbReference>